<keyword evidence="1" id="KW-0479">Metal-binding</keyword>
<reference evidence="6" key="1">
    <citation type="journal article" date="2015" name="Proc. Natl. Acad. Sci. U.S.A.">
        <title>Genome sequence of the Asian Tiger mosquito, Aedes albopictus, reveals insights into its biology, genetics, and evolution.</title>
        <authorList>
            <person name="Chen X.G."/>
            <person name="Jiang X."/>
            <person name="Gu J."/>
            <person name="Xu M."/>
            <person name="Wu Y."/>
            <person name="Deng Y."/>
            <person name="Zhang C."/>
            <person name="Bonizzoni M."/>
            <person name="Dermauw W."/>
            <person name="Vontas J."/>
            <person name="Armbruster P."/>
            <person name="Huang X."/>
            <person name="Yang Y."/>
            <person name="Zhang H."/>
            <person name="He W."/>
            <person name="Peng H."/>
            <person name="Liu Y."/>
            <person name="Wu K."/>
            <person name="Chen J."/>
            <person name="Lirakis M."/>
            <person name="Topalis P."/>
            <person name="Van Leeuwen T."/>
            <person name="Hall A.B."/>
            <person name="Jiang X."/>
            <person name="Thorpe C."/>
            <person name="Mueller R.L."/>
            <person name="Sun C."/>
            <person name="Waterhouse R.M."/>
            <person name="Yan G."/>
            <person name="Tu Z.J."/>
            <person name="Fang X."/>
            <person name="James A.A."/>
        </authorList>
    </citation>
    <scope>NUCLEOTIDE SEQUENCE [LARGE SCALE GENOMIC DNA]</scope>
    <source>
        <strain evidence="6">Foshan</strain>
    </source>
</reference>
<accession>A0ABM1YGG2</accession>
<dbReference type="Pfam" id="PF05380">
    <property type="entry name" value="Peptidase_A17"/>
    <property type="match status" value="1"/>
</dbReference>
<dbReference type="InterPro" id="IPR043502">
    <property type="entry name" value="DNA/RNA_pol_sf"/>
</dbReference>
<dbReference type="Pfam" id="PF18701">
    <property type="entry name" value="DUF5641"/>
    <property type="match status" value="1"/>
</dbReference>
<dbReference type="GeneID" id="134286719"/>
<organism evidence="5 6">
    <name type="scientific">Aedes albopictus</name>
    <name type="common">Asian tiger mosquito</name>
    <name type="synonym">Stegomyia albopicta</name>
    <dbReference type="NCBI Taxonomy" id="7160"/>
    <lineage>
        <taxon>Eukaryota</taxon>
        <taxon>Metazoa</taxon>
        <taxon>Ecdysozoa</taxon>
        <taxon>Arthropoda</taxon>
        <taxon>Hexapoda</taxon>
        <taxon>Insecta</taxon>
        <taxon>Pterygota</taxon>
        <taxon>Neoptera</taxon>
        <taxon>Endopterygota</taxon>
        <taxon>Diptera</taxon>
        <taxon>Nematocera</taxon>
        <taxon>Culicoidea</taxon>
        <taxon>Culicidae</taxon>
        <taxon>Culicinae</taxon>
        <taxon>Aedini</taxon>
        <taxon>Aedes</taxon>
        <taxon>Stegomyia</taxon>
    </lineage>
</organism>
<dbReference type="PROSITE" id="PS50994">
    <property type="entry name" value="INTEGRASE"/>
    <property type="match status" value="1"/>
</dbReference>
<dbReference type="InterPro" id="IPR012337">
    <property type="entry name" value="RNaseH-like_sf"/>
</dbReference>
<dbReference type="Proteomes" id="UP000069940">
    <property type="component" value="Unassembled WGS sequence"/>
</dbReference>
<keyword evidence="1" id="KW-0863">Zinc-finger</keyword>
<evidence type="ECO:0000259" key="4">
    <source>
        <dbReference type="PROSITE" id="PS50994"/>
    </source>
</evidence>
<dbReference type="InterPro" id="IPR008042">
    <property type="entry name" value="Retrotrans_Pao"/>
</dbReference>
<feature type="domain" description="CCHC-type" evidence="3">
    <location>
        <begin position="279"/>
        <end position="292"/>
    </location>
</feature>
<evidence type="ECO:0000256" key="1">
    <source>
        <dbReference type="PROSITE-ProRule" id="PRU00047"/>
    </source>
</evidence>
<evidence type="ECO:0008006" key="7">
    <source>
        <dbReference type="Google" id="ProtNLM"/>
    </source>
</evidence>
<dbReference type="InterPro" id="IPR041588">
    <property type="entry name" value="Integrase_H2C2"/>
</dbReference>
<dbReference type="InterPro" id="IPR001878">
    <property type="entry name" value="Znf_CCHC"/>
</dbReference>
<dbReference type="Gene3D" id="3.30.420.10">
    <property type="entry name" value="Ribonuclease H-like superfamily/Ribonuclease H"/>
    <property type="match status" value="2"/>
</dbReference>
<dbReference type="InterPro" id="IPR036397">
    <property type="entry name" value="RNaseH_sf"/>
</dbReference>
<evidence type="ECO:0000256" key="2">
    <source>
        <dbReference type="SAM" id="MobiDB-lite"/>
    </source>
</evidence>
<feature type="domain" description="Integrase catalytic" evidence="4">
    <location>
        <begin position="1246"/>
        <end position="1438"/>
    </location>
</feature>
<keyword evidence="1" id="KW-0862">Zinc</keyword>
<dbReference type="RefSeq" id="XP_062704364.1">
    <property type="nucleotide sequence ID" value="XM_062848380.1"/>
</dbReference>
<dbReference type="InterPro" id="IPR005312">
    <property type="entry name" value="DUF1759"/>
</dbReference>
<sequence length="1581" mass="178641">MPSKSKTSLKVLQSRLRGLQTSFDNMCKFMDDYTEDTKLTEVKVRLEKLDILWDRINQSTEEIEAHEDSTAEEESQLEGEALAVIDSLPLTRANYNVAWDLICTRYSNSKILRKRQVQALFELPVVKKESATELHTLLESYEKIVKSLDQATPQATEFKDLLLLHLLSSRLDGATRRSWEEHSSTKDVDTVRDLTNFLQRRIQILEALPTRPVEQRIEAGSSKFPRKPNVVKVCNTTLQPSAPLKCVACSDSHLLYQCSQFLKLPVSERDGLLRSHSLCRNCFRRGHQARDCHSKFTCRQCKGKHHTLVCFKGKVEERRSNHTGESGPTTTAAQPTEEVTNTKVVNVATTNVVSCNSASGSSTGVLLLTAMVLLEDDRGQTVRARALLDSAAECNLITKRMRKQLVVKEDSSMVEVVGIHGTSNKVHGKVTVTVRSCISNFAQGMEFYVLPKLSAQPGIASVDPKNWNLPAGIELADPHFLKSEPIDLVIGAEFFFDVFVTGRRISLGEHLPLLVDSVFGWIATGRYPIDGPITSVLCDVATSSRLEKMIEKFWEYEEVGLGNNMSPDEAKCEEYFQRTTQRQASGRYMVSLPGNEEMMRNLGDSKATAERRFLQIERRLNREPSLREQYVSFMEEYETLGHMSRVTHDEEGVNRCYLPHHPVVKEGSTTTRLATDEAERFPLASVAVKNDFYMDDAITGANDPATAKELRIQLVEMLDSGGFKLRKFASNCATVLEGIPSEDLSIQAADGIYLDPDPMVKTLGLIWIPPTDVFRFNFKAPPLSDTPLTKQKIFSIIATLFDPLGFVGPVITQAKIIMQLSWQLLDDKGQRLAWDSPLPQRVEQEFRKFYEHIPLLNDLRIERLVIIPLAVRTQLHIFSDASEKALGACVYVRTEDSSGRIKVALLLSKSRIAPLKTQTIPRLELRAATLAAEMFSQVTEAIDTAFDVFFWTDSEIVLRWCAATPSTWTTFVANRVAKIQRLTENCCWSHVPGEKNPADLISRGIPPEEILDNRLWWDVEWLHTTMEHWPKQKEFSATGLAEERRQVVLSSTSSNPSFIEEHIARFSTYTTMIRQTAWCRRYLRNLREEAGKRKVGPLTIEELLQAESKIIQRVQEEVFGRELKAISKGESVPRQSPLRWYCPFVAPDGLLRVGGRLGKSGECEDAKHPIVLPARHSLTKLIIRHYHLKLLHAGPQLILSTVRLRFWPLGGRNVARQVCHECMRCYRTKPATIRQFMAELPTPRVVPAKPFSTTGVDYFGPIYVRPGYRRAAVKAYVAVFVCFSTKAVHLELATDLSTPCFIQALRRFISRRGKCAQLFSDNGTNFVGARNAMEKLLQNLRSKEHNETVAKWCTDEGMQWSFIPPGAPHFGGLWESAVRSTKVHLLKVLGDTAVSYEDMTTLLAQVECCLNSRPLTPLSDDPEDLEALTPGHFLVTTSLQALLEENLTNISPGRLQHRELIQQCLQFYWKRWRSEYLTQLQARTKWWQPPQEIKTGSLVVIRDDNQPPTRWRMARIHAVHPGDDNVVRVVTLKTADGFIKRPVTKICILPVANPAETEAADPKETTETPAVSGEGRMLETP</sequence>
<keyword evidence="6" id="KW-1185">Reference proteome</keyword>
<evidence type="ECO:0000313" key="5">
    <source>
        <dbReference type="EnsemblMetazoa" id="AALFPA23_008898.P12176"/>
    </source>
</evidence>
<dbReference type="PANTHER" id="PTHR47331:SF1">
    <property type="entry name" value="GAG-LIKE PROTEIN"/>
    <property type="match status" value="1"/>
</dbReference>
<dbReference type="InterPro" id="IPR040676">
    <property type="entry name" value="DUF5641"/>
</dbReference>
<dbReference type="EnsemblMetazoa" id="AALFPA23_008898.R12176">
    <property type="protein sequence ID" value="AALFPA23_008898.P12176"/>
    <property type="gene ID" value="AALFPA23_008898"/>
</dbReference>
<protein>
    <recommendedName>
        <fullName evidence="7">Endonuclease</fullName>
    </recommendedName>
</protein>
<dbReference type="InterPro" id="IPR001584">
    <property type="entry name" value="Integrase_cat-core"/>
</dbReference>
<dbReference type="SUPFAM" id="SSF56672">
    <property type="entry name" value="DNA/RNA polymerases"/>
    <property type="match status" value="1"/>
</dbReference>
<feature type="region of interest" description="Disordered" evidence="2">
    <location>
        <begin position="1557"/>
        <end position="1581"/>
    </location>
</feature>
<evidence type="ECO:0000259" key="3">
    <source>
        <dbReference type="PROSITE" id="PS50158"/>
    </source>
</evidence>
<name>A0ABM1YGG2_AEDAL</name>
<dbReference type="PANTHER" id="PTHR47331">
    <property type="entry name" value="PHD-TYPE DOMAIN-CONTAINING PROTEIN"/>
    <property type="match status" value="1"/>
</dbReference>
<reference evidence="5" key="2">
    <citation type="submission" date="2025-05" db="UniProtKB">
        <authorList>
            <consortium name="EnsemblMetazoa"/>
        </authorList>
    </citation>
    <scope>IDENTIFICATION</scope>
    <source>
        <strain evidence="5">Foshan</strain>
    </source>
</reference>
<proteinExistence type="predicted"/>
<dbReference type="PROSITE" id="PS50158">
    <property type="entry name" value="ZF_CCHC"/>
    <property type="match status" value="1"/>
</dbReference>
<dbReference type="Pfam" id="PF03564">
    <property type="entry name" value="DUF1759"/>
    <property type="match status" value="1"/>
</dbReference>
<evidence type="ECO:0000313" key="6">
    <source>
        <dbReference type="Proteomes" id="UP000069940"/>
    </source>
</evidence>
<dbReference type="SUPFAM" id="SSF53098">
    <property type="entry name" value="Ribonuclease H-like"/>
    <property type="match status" value="1"/>
</dbReference>
<dbReference type="Pfam" id="PF17921">
    <property type="entry name" value="Integrase_H2C2"/>
    <property type="match status" value="1"/>
</dbReference>